<dbReference type="PIRSF" id="PIRSF020945">
    <property type="entry name" value="GGPPase"/>
    <property type="match status" value="1"/>
</dbReference>
<organism evidence="1 2">
    <name type="scientific">Spirulina subsalsa FACHB-351</name>
    <dbReference type="NCBI Taxonomy" id="234711"/>
    <lineage>
        <taxon>Bacteria</taxon>
        <taxon>Bacillati</taxon>
        <taxon>Cyanobacteriota</taxon>
        <taxon>Cyanophyceae</taxon>
        <taxon>Spirulinales</taxon>
        <taxon>Spirulinaceae</taxon>
        <taxon>Spirulina</taxon>
    </lineage>
</organism>
<sequence>MVSAHPLLTESCLSLKTEQLFNLLTEIENVLIIQDLDGVCMGLVQDPLNRVIDLDYVKATQQFEGHFYVLTNGEHIGKRGVNGIVERAAGGVEIAQRQGFYLPGLAAGGVQWQDRKGRIDHPGVSEAELQFLGAVPERIQGCLEQFASHYLPGFSPELIEGAIDASVLDNVASPTANLNTFYGLLREQNQAGWYGKLQEAIAHLMSQLLQEAAAQGLGDSFFVHYAPNLGRDERGLERLKPFAEGDSGTTDFQFMLTGGVKEAGVVALLNRYYGQRTGTYPLGESFSVRTAPQTLEGLLDLVQRHFDPQWMPVIVGVGDTVTSQVEEREGKRVVCRGGSDRNFLQLVQNIGEAFKMGNVVVYIDSSRGEVKNRRSVKVEQVNGEAKVTENPCDPKDVDDPLTLNLVFAGGHEEYCTLFKRAASVRSF</sequence>
<keyword evidence="2" id="KW-1185">Reference proteome</keyword>
<evidence type="ECO:0000313" key="2">
    <source>
        <dbReference type="Proteomes" id="UP001526426"/>
    </source>
</evidence>
<dbReference type="InterPro" id="IPR012765">
    <property type="entry name" value="GGPPase"/>
</dbReference>
<dbReference type="RefSeq" id="WP_265263347.1">
    <property type="nucleotide sequence ID" value="NZ_JAIHOM010000017.1"/>
</dbReference>
<evidence type="ECO:0000313" key="1">
    <source>
        <dbReference type="EMBL" id="MCW6035638.1"/>
    </source>
</evidence>
<dbReference type="EMBL" id="JAIHOM010000017">
    <property type="protein sequence ID" value="MCW6035638.1"/>
    <property type="molecule type" value="Genomic_DNA"/>
</dbReference>
<gene>
    <name evidence="1" type="primary">stpA</name>
    <name evidence="1" type="ORF">K4A83_05040</name>
</gene>
<comment type="caution">
    <text evidence="1">The sequence shown here is derived from an EMBL/GenBank/DDBJ whole genome shotgun (WGS) entry which is preliminary data.</text>
</comment>
<dbReference type="GO" id="GO:0050530">
    <property type="term" value="F:glucosylglycerol 3-phosphatase activity"/>
    <property type="evidence" value="ECO:0007669"/>
    <property type="project" value="UniProtKB-EC"/>
</dbReference>
<protein>
    <submittedName>
        <fullName evidence="1">Glucosylglycerol 3-phosphatase</fullName>
        <ecNumber evidence="1">3.1.3.69</ecNumber>
    </submittedName>
</protein>
<accession>A0ABT3L2A8</accession>
<dbReference type="EC" id="3.1.3.69" evidence="1"/>
<dbReference type="NCBIfam" id="TIGR02399">
    <property type="entry name" value="salt_tol_Pase"/>
    <property type="match status" value="1"/>
</dbReference>
<name>A0ABT3L2A8_9CYAN</name>
<proteinExistence type="predicted"/>
<dbReference type="Proteomes" id="UP001526426">
    <property type="component" value="Unassembled WGS sequence"/>
</dbReference>
<dbReference type="Pfam" id="PF09506">
    <property type="entry name" value="Salt_tol_Pase"/>
    <property type="match status" value="1"/>
</dbReference>
<keyword evidence="1" id="KW-0378">Hydrolase</keyword>
<reference evidence="1 2" key="1">
    <citation type="submission" date="2021-08" db="EMBL/GenBank/DDBJ databases">
        <title>Draft genome sequence of Spirulina subsalsa with high tolerance to salinity and hype-accumulation of phycocyanin.</title>
        <authorList>
            <person name="Pei H."/>
            <person name="Jiang L."/>
        </authorList>
    </citation>
    <scope>NUCLEOTIDE SEQUENCE [LARGE SCALE GENOMIC DNA]</scope>
    <source>
        <strain evidence="1 2">FACHB-351</strain>
    </source>
</reference>